<proteinExistence type="predicted"/>
<dbReference type="STRING" id="860235.AOZ06_12085"/>
<dbReference type="GO" id="GO:0016020">
    <property type="term" value="C:membrane"/>
    <property type="evidence" value="ECO:0007669"/>
    <property type="project" value="UniProtKB-SubCell"/>
</dbReference>
<gene>
    <name evidence="7" type="ORF">AOZ06_12085</name>
</gene>
<feature type="region of interest" description="Disordered" evidence="5">
    <location>
        <begin position="1"/>
        <end position="44"/>
    </location>
</feature>
<dbReference type="KEGG" id="kphy:AOZ06_12085"/>
<evidence type="ECO:0000313" key="7">
    <source>
        <dbReference type="EMBL" id="ALG07554.1"/>
    </source>
</evidence>
<dbReference type="PANTHER" id="PTHR14948">
    <property type="entry name" value="NG5"/>
    <property type="match status" value="1"/>
</dbReference>
<dbReference type="InterPro" id="IPR007593">
    <property type="entry name" value="CD225/Dispanin_fam"/>
</dbReference>
<evidence type="ECO:0000256" key="4">
    <source>
        <dbReference type="ARBA" id="ARBA00023136"/>
    </source>
</evidence>
<dbReference type="InterPro" id="IPR051423">
    <property type="entry name" value="CD225/Dispanin"/>
</dbReference>
<evidence type="ECO:0008006" key="9">
    <source>
        <dbReference type="Google" id="ProtNLM"/>
    </source>
</evidence>
<keyword evidence="3 6" id="KW-1133">Transmembrane helix</keyword>
<accession>A0A0N9HWP8</accession>
<dbReference type="RefSeq" id="WP_054289521.1">
    <property type="nucleotide sequence ID" value="NZ_CP012752.1"/>
</dbReference>
<name>A0A0N9HWP8_9PSEU</name>
<dbReference type="EMBL" id="CP012752">
    <property type="protein sequence ID" value="ALG07554.1"/>
    <property type="molecule type" value="Genomic_DNA"/>
</dbReference>
<feature type="transmembrane region" description="Helical" evidence="6">
    <location>
        <begin position="67"/>
        <end position="87"/>
    </location>
</feature>
<keyword evidence="8" id="KW-1185">Reference proteome</keyword>
<evidence type="ECO:0000313" key="8">
    <source>
        <dbReference type="Proteomes" id="UP000063699"/>
    </source>
</evidence>
<evidence type="ECO:0000256" key="5">
    <source>
        <dbReference type="SAM" id="MobiDB-lite"/>
    </source>
</evidence>
<evidence type="ECO:0000256" key="3">
    <source>
        <dbReference type="ARBA" id="ARBA00022989"/>
    </source>
</evidence>
<protein>
    <recommendedName>
        <fullName evidence="9">Interferon-induced transmembrane protein</fullName>
    </recommendedName>
</protein>
<feature type="transmembrane region" description="Helical" evidence="6">
    <location>
        <begin position="114"/>
        <end position="140"/>
    </location>
</feature>
<comment type="subcellular location">
    <subcellularLocation>
        <location evidence="1">Membrane</location>
    </subcellularLocation>
</comment>
<keyword evidence="2 6" id="KW-0812">Transmembrane</keyword>
<dbReference type="AlphaFoldDB" id="A0A0N9HWP8"/>
<dbReference type="Proteomes" id="UP000063699">
    <property type="component" value="Chromosome"/>
</dbReference>
<evidence type="ECO:0000256" key="6">
    <source>
        <dbReference type="SAM" id="Phobius"/>
    </source>
</evidence>
<dbReference type="OrthoDB" id="9815705at2"/>
<dbReference type="PANTHER" id="PTHR14948:SF25">
    <property type="entry name" value="DUF4190 DOMAIN-CONTAINING PROTEIN"/>
    <property type="match status" value="1"/>
</dbReference>
<keyword evidence="4 6" id="KW-0472">Membrane</keyword>
<feature type="compositionally biased region" description="Low complexity" evidence="5">
    <location>
        <begin position="14"/>
        <end position="40"/>
    </location>
</feature>
<reference evidence="7 8" key="1">
    <citation type="submission" date="2015-07" db="EMBL/GenBank/DDBJ databases">
        <title>Genome sequencing of Kibdelosporangium phytohabitans.</title>
        <authorList>
            <person name="Qin S."/>
            <person name="Xing K."/>
        </authorList>
    </citation>
    <scope>NUCLEOTIDE SEQUENCE [LARGE SCALE GENOMIC DNA]</scope>
    <source>
        <strain evidence="7 8">KLBMP1111</strain>
    </source>
</reference>
<organism evidence="7 8">
    <name type="scientific">Kibdelosporangium phytohabitans</name>
    <dbReference type="NCBI Taxonomy" id="860235"/>
    <lineage>
        <taxon>Bacteria</taxon>
        <taxon>Bacillati</taxon>
        <taxon>Actinomycetota</taxon>
        <taxon>Actinomycetes</taxon>
        <taxon>Pseudonocardiales</taxon>
        <taxon>Pseudonocardiaceae</taxon>
        <taxon>Kibdelosporangium</taxon>
    </lineage>
</organism>
<dbReference type="Pfam" id="PF04505">
    <property type="entry name" value="CD225"/>
    <property type="match status" value="1"/>
</dbReference>
<sequence length="143" mass="15717">MSERPQDPVPPEFQSAQPGPQPQASSPQFAPYPQQAGYPPMGYPQPGYPPPYGYAAYPPQQPPPPNYLGWAIGSIFLFWPVAIAALVKSGQVERYWAMGQPELARQASESTKTLCVIATVIGAFSVIFMFVFFGIFVSLISRY</sequence>
<evidence type="ECO:0000256" key="1">
    <source>
        <dbReference type="ARBA" id="ARBA00004370"/>
    </source>
</evidence>
<evidence type="ECO:0000256" key="2">
    <source>
        <dbReference type="ARBA" id="ARBA00022692"/>
    </source>
</evidence>